<dbReference type="PRINTS" id="PR00326">
    <property type="entry name" value="GTP1OBG"/>
</dbReference>
<protein>
    <recommendedName>
        <fullName evidence="1 4">Ribosome biogenesis GTPase A</fullName>
    </recommendedName>
</protein>
<dbReference type="RefSeq" id="WP_262400072.1">
    <property type="nucleotide sequence ID" value="NZ_JACRTB010000012.1"/>
</dbReference>
<dbReference type="Pfam" id="PF01926">
    <property type="entry name" value="MMR_HSR1"/>
    <property type="match status" value="1"/>
</dbReference>
<name>A0ABR7NJI6_9FIRM</name>
<sequence length="293" mass="32854">MAEQGKQIQWFPGHMAKTRRLMRESLPLIDAVVELRDARIVRSSRNPEIEGLTRSKPRLILLNKSDVADPQVTARWRDFFTGKGLPALEADCRSGKGLRQLEPKLRELCAERLERNAARGMTGRPLRLMIVGIPNVGKSSLINRLAGQRRTKVEDRPGVTRGRQWVKLEGGMELLDMPGVLWPKFEDQKVGRHLAYTGAIRDEILDQEDLACSLLLLLAARYPAALSSRYRLESAELEGTDGYALLCLVAKRRGMLLPGGDADTLRAAITLLDEFRGGKIGRISLETPEEIRR</sequence>
<evidence type="ECO:0000256" key="4">
    <source>
        <dbReference type="PIRNR" id="PIRNR006230"/>
    </source>
</evidence>
<organism evidence="6 7">
    <name type="scientific">Yanshouia hominis</name>
    <dbReference type="NCBI Taxonomy" id="2763673"/>
    <lineage>
        <taxon>Bacteria</taxon>
        <taxon>Bacillati</taxon>
        <taxon>Bacillota</taxon>
        <taxon>Clostridia</taxon>
        <taxon>Eubacteriales</taxon>
        <taxon>Oscillospiraceae</taxon>
        <taxon>Yanshouia</taxon>
    </lineage>
</organism>
<keyword evidence="2 4" id="KW-0547">Nucleotide-binding</keyword>
<dbReference type="SUPFAM" id="SSF52540">
    <property type="entry name" value="P-loop containing nucleoside triphosphate hydrolases"/>
    <property type="match status" value="1"/>
</dbReference>
<dbReference type="Proteomes" id="UP000658131">
    <property type="component" value="Unassembled WGS sequence"/>
</dbReference>
<dbReference type="InterPro" id="IPR023179">
    <property type="entry name" value="GTP-bd_ortho_bundle_sf"/>
</dbReference>
<dbReference type="EMBL" id="JACRTB010000012">
    <property type="protein sequence ID" value="MBC8576564.1"/>
    <property type="molecule type" value="Genomic_DNA"/>
</dbReference>
<dbReference type="Gene3D" id="3.40.50.300">
    <property type="entry name" value="P-loop containing nucleotide triphosphate hydrolases"/>
    <property type="match status" value="1"/>
</dbReference>
<comment type="subcellular location">
    <subcellularLocation>
        <location evidence="4">Cytoplasm</location>
    </subcellularLocation>
</comment>
<evidence type="ECO:0000313" key="7">
    <source>
        <dbReference type="Proteomes" id="UP000658131"/>
    </source>
</evidence>
<dbReference type="InterPro" id="IPR019991">
    <property type="entry name" value="GTP-bd_ribosome_bgen"/>
</dbReference>
<evidence type="ECO:0000256" key="3">
    <source>
        <dbReference type="ARBA" id="ARBA00023134"/>
    </source>
</evidence>
<evidence type="ECO:0000313" key="6">
    <source>
        <dbReference type="EMBL" id="MBC8576564.1"/>
    </source>
</evidence>
<dbReference type="InterPro" id="IPR016478">
    <property type="entry name" value="GTPase_MTG1"/>
</dbReference>
<keyword evidence="4" id="KW-0963">Cytoplasm</keyword>
<dbReference type="InterPro" id="IPR027417">
    <property type="entry name" value="P-loop_NTPase"/>
</dbReference>
<dbReference type="PANTHER" id="PTHR45782">
    <property type="entry name" value="MITOCHONDRIAL RIBOSOME-ASSOCIATED GTPASE 1"/>
    <property type="match status" value="1"/>
</dbReference>
<dbReference type="InterPro" id="IPR006073">
    <property type="entry name" value="GTP-bd"/>
</dbReference>
<reference evidence="6 7" key="1">
    <citation type="submission" date="2020-08" db="EMBL/GenBank/DDBJ databases">
        <title>Genome public.</title>
        <authorList>
            <person name="Liu C."/>
            <person name="Sun Q."/>
        </authorList>
    </citation>
    <scope>NUCLEOTIDE SEQUENCE [LARGE SCALE GENOMIC DNA]</scope>
    <source>
        <strain evidence="6 7">BX1</strain>
    </source>
</reference>
<dbReference type="InterPro" id="IPR030378">
    <property type="entry name" value="G_CP_dom"/>
</dbReference>
<dbReference type="CDD" id="cd01856">
    <property type="entry name" value="YlqF"/>
    <property type="match status" value="1"/>
</dbReference>
<evidence type="ECO:0000256" key="2">
    <source>
        <dbReference type="ARBA" id="ARBA00022741"/>
    </source>
</evidence>
<dbReference type="PIRSF" id="PIRSF006230">
    <property type="entry name" value="MG442"/>
    <property type="match status" value="1"/>
</dbReference>
<gene>
    <name evidence="6" type="primary">ylqF</name>
    <name evidence="6" type="ORF">H8717_09125</name>
</gene>
<dbReference type="PROSITE" id="PS51721">
    <property type="entry name" value="G_CP"/>
    <property type="match status" value="1"/>
</dbReference>
<dbReference type="PANTHER" id="PTHR45782:SF4">
    <property type="entry name" value="MITOCHONDRIAL RIBOSOME-ASSOCIATED GTPASE 1"/>
    <property type="match status" value="1"/>
</dbReference>
<comment type="function">
    <text evidence="4">Required for a late step of 50S ribosomal subunit assembly. Has GTPase activity.</text>
</comment>
<dbReference type="NCBIfam" id="TIGR03596">
    <property type="entry name" value="GTPase_YlqF"/>
    <property type="match status" value="1"/>
</dbReference>
<keyword evidence="3 4" id="KW-0342">GTP-binding</keyword>
<proteinExistence type="inferred from homology"/>
<accession>A0ABR7NJI6</accession>
<evidence type="ECO:0000259" key="5">
    <source>
        <dbReference type="PROSITE" id="PS51721"/>
    </source>
</evidence>
<feature type="domain" description="CP-type G" evidence="5">
    <location>
        <begin position="18"/>
        <end position="183"/>
    </location>
</feature>
<comment type="similarity">
    <text evidence="4">Belongs to the TRAFAC class YlqF/YawG GTPase family. MTG1 subfamily.</text>
</comment>
<comment type="caution">
    <text evidence="6">The sequence shown here is derived from an EMBL/GenBank/DDBJ whole genome shotgun (WGS) entry which is preliminary data.</text>
</comment>
<dbReference type="Gene3D" id="1.10.1580.10">
    <property type="match status" value="1"/>
</dbReference>
<evidence type="ECO:0000256" key="1">
    <source>
        <dbReference type="ARBA" id="ARBA00014898"/>
    </source>
</evidence>
<keyword evidence="7" id="KW-1185">Reference proteome</keyword>